<evidence type="ECO:0000313" key="2">
    <source>
        <dbReference type="EMBL" id="ETW77089.1"/>
    </source>
</evidence>
<reference evidence="2 3" key="1">
    <citation type="journal article" date="2012" name="New Phytol.">
        <title>Insight into trade-off between wood decay and parasitism from the genome of a fungal forest pathogen.</title>
        <authorList>
            <person name="Olson A."/>
            <person name="Aerts A."/>
            <person name="Asiegbu F."/>
            <person name="Belbahri L."/>
            <person name="Bouzid O."/>
            <person name="Broberg A."/>
            <person name="Canback B."/>
            <person name="Coutinho P.M."/>
            <person name="Cullen D."/>
            <person name="Dalman K."/>
            <person name="Deflorio G."/>
            <person name="van Diepen L.T."/>
            <person name="Dunand C."/>
            <person name="Duplessis S."/>
            <person name="Durling M."/>
            <person name="Gonthier P."/>
            <person name="Grimwood J."/>
            <person name="Fossdal C.G."/>
            <person name="Hansson D."/>
            <person name="Henrissat B."/>
            <person name="Hietala A."/>
            <person name="Himmelstrand K."/>
            <person name="Hoffmeister D."/>
            <person name="Hogberg N."/>
            <person name="James T.Y."/>
            <person name="Karlsson M."/>
            <person name="Kohler A."/>
            <person name="Kues U."/>
            <person name="Lee Y.H."/>
            <person name="Lin Y.C."/>
            <person name="Lind M."/>
            <person name="Lindquist E."/>
            <person name="Lombard V."/>
            <person name="Lucas S."/>
            <person name="Lunden K."/>
            <person name="Morin E."/>
            <person name="Murat C."/>
            <person name="Park J."/>
            <person name="Raffaello T."/>
            <person name="Rouze P."/>
            <person name="Salamov A."/>
            <person name="Schmutz J."/>
            <person name="Solheim H."/>
            <person name="Stahlberg J."/>
            <person name="Velez H."/>
            <person name="de Vries R.P."/>
            <person name="Wiebenga A."/>
            <person name="Woodward S."/>
            <person name="Yakovlev I."/>
            <person name="Garbelotto M."/>
            <person name="Martin F."/>
            <person name="Grigoriev I.V."/>
            <person name="Stenlid J."/>
        </authorList>
    </citation>
    <scope>NUCLEOTIDE SEQUENCE [LARGE SCALE GENOMIC DNA]</scope>
    <source>
        <strain evidence="2 3">TC 32-1</strain>
    </source>
</reference>
<evidence type="ECO:0000256" key="1">
    <source>
        <dbReference type="SAM" id="MobiDB-lite"/>
    </source>
</evidence>
<dbReference type="AlphaFoldDB" id="W4JUE7"/>
<name>W4JUE7_HETIT</name>
<feature type="region of interest" description="Disordered" evidence="1">
    <location>
        <begin position="1"/>
        <end position="21"/>
    </location>
</feature>
<feature type="compositionally biased region" description="Gly residues" evidence="1">
    <location>
        <begin position="1"/>
        <end position="15"/>
    </location>
</feature>
<dbReference type="KEGG" id="hir:HETIRDRAFT_411477"/>
<sequence length="52" mass="5335">MDTGVGPGVRAGAGAGPVRPESTMPLGLIAWWYGGFVTKGRASGGEFLEQIE</sequence>
<evidence type="ECO:0000313" key="3">
    <source>
        <dbReference type="Proteomes" id="UP000030671"/>
    </source>
</evidence>
<dbReference type="HOGENOM" id="CLU_3087507_0_0_1"/>
<proteinExistence type="predicted"/>
<accession>W4JUE7</accession>
<dbReference type="GeneID" id="20672955"/>
<dbReference type="InParanoid" id="W4JUE7"/>
<dbReference type="Proteomes" id="UP000030671">
    <property type="component" value="Unassembled WGS sequence"/>
</dbReference>
<organism evidence="2 3">
    <name type="scientific">Heterobasidion irregulare (strain TC 32-1)</name>
    <dbReference type="NCBI Taxonomy" id="747525"/>
    <lineage>
        <taxon>Eukaryota</taxon>
        <taxon>Fungi</taxon>
        <taxon>Dikarya</taxon>
        <taxon>Basidiomycota</taxon>
        <taxon>Agaricomycotina</taxon>
        <taxon>Agaricomycetes</taxon>
        <taxon>Russulales</taxon>
        <taxon>Bondarzewiaceae</taxon>
        <taxon>Heterobasidion</taxon>
        <taxon>Heterobasidion annosum species complex</taxon>
    </lineage>
</organism>
<gene>
    <name evidence="2" type="ORF">HETIRDRAFT_411477</name>
</gene>
<dbReference type="RefSeq" id="XP_009550635.1">
    <property type="nucleotide sequence ID" value="XM_009552340.1"/>
</dbReference>
<protein>
    <submittedName>
        <fullName evidence="2">Uncharacterized protein</fullName>
    </submittedName>
</protein>
<dbReference type="EMBL" id="KI925463">
    <property type="protein sequence ID" value="ETW77089.1"/>
    <property type="molecule type" value="Genomic_DNA"/>
</dbReference>
<keyword evidence="3" id="KW-1185">Reference proteome</keyword>